<evidence type="ECO:0000313" key="2">
    <source>
        <dbReference type="Proteomes" id="UP000019151"/>
    </source>
</evidence>
<protein>
    <recommendedName>
        <fullName evidence="3">DUF4390 domain-containing protein</fullName>
    </recommendedName>
</protein>
<gene>
    <name evidence="1" type="ORF">J421_2595</name>
</gene>
<dbReference type="STRING" id="861299.J421_2595"/>
<dbReference type="AlphaFoldDB" id="W0RI82"/>
<proteinExistence type="predicted"/>
<dbReference type="Proteomes" id="UP000019151">
    <property type="component" value="Chromosome"/>
</dbReference>
<accession>W0RI82</accession>
<dbReference type="KEGG" id="gba:J421_2595"/>
<dbReference type="InParanoid" id="W0RI82"/>
<dbReference type="Pfam" id="PF14334">
    <property type="entry name" value="DUF4390"/>
    <property type="match status" value="1"/>
</dbReference>
<evidence type="ECO:0008006" key="3">
    <source>
        <dbReference type="Google" id="ProtNLM"/>
    </source>
</evidence>
<sequence>MSAASFRRRFLVPLASVVAFSTAPGVVRPLSAQGGRPGIEIRLPDPASRATEGPLVLMSGVLAEREMRDLLEHGFPLRVHFRVELWTVAGWFDDLRGTQEWDVVLQYDPLRKSYGVARVVDNRVTPLGVFDSYEDASQAAERPYRVPLTARRGRRSYYSAVVDVETISLNDLDEVQRWLRGELRPAVRGERNPGTALGRGLRTLATRLLGSESRHYETRSGTFRP</sequence>
<dbReference type="RefSeq" id="WP_025411605.1">
    <property type="nucleotide sequence ID" value="NZ_CP007128.1"/>
</dbReference>
<dbReference type="eggNOG" id="ENOG5033ZJG">
    <property type="taxonomic scope" value="Bacteria"/>
</dbReference>
<name>W0RI82_9BACT</name>
<dbReference type="EMBL" id="CP007128">
    <property type="protein sequence ID" value="AHG90132.1"/>
    <property type="molecule type" value="Genomic_DNA"/>
</dbReference>
<reference evidence="1 2" key="1">
    <citation type="journal article" date="2014" name="Genome Announc.">
        <title>Genome Sequence and Methylome of Soil Bacterium Gemmatirosa kalamazoonensis KBS708T, a Member of the Rarely Cultivated Gemmatimonadetes Phylum.</title>
        <authorList>
            <person name="Debruyn J.M."/>
            <person name="Radosevich M."/>
            <person name="Wommack K.E."/>
            <person name="Polson S.W."/>
            <person name="Hauser L.J."/>
            <person name="Fawaz M.N."/>
            <person name="Korlach J."/>
            <person name="Tsai Y.C."/>
        </authorList>
    </citation>
    <scope>NUCLEOTIDE SEQUENCE [LARGE SCALE GENOMIC DNA]</scope>
    <source>
        <strain evidence="1 2">KBS708</strain>
    </source>
</reference>
<dbReference type="HOGENOM" id="CLU_1228463_0_0_0"/>
<dbReference type="InterPro" id="IPR025500">
    <property type="entry name" value="DUF4390"/>
</dbReference>
<evidence type="ECO:0000313" key="1">
    <source>
        <dbReference type="EMBL" id="AHG90132.1"/>
    </source>
</evidence>
<dbReference type="OrthoDB" id="9788573at2"/>
<organism evidence="1 2">
    <name type="scientific">Gemmatirosa kalamazoonensis</name>
    <dbReference type="NCBI Taxonomy" id="861299"/>
    <lineage>
        <taxon>Bacteria</taxon>
        <taxon>Pseudomonadati</taxon>
        <taxon>Gemmatimonadota</taxon>
        <taxon>Gemmatimonadia</taxon>
        <taxon>Gemmatimonadales</taxon>
        <taxon>Gemmatimonadaceae</taxon>
        <taxon>Gemmatirosa</taxon>
    </lineage>
</organism>
<keyword evidence="2" id="KW-1185">Reference proteome</keyword>